<proteinExistence type="inferred from homology"/>
<dbReference type="GO" id="GO:0005840">
    <property type="term" value="C:ribosome"/>
    <property type="evidence" value="ECO:0007669"/>
    <property type="project" value="UniProtKB-KW"/>
</dbReference>
<sequence>MGIKFLPKIMTKTQEKHYKGNHFMLLFDSSPTVQSEILRTLRNDPRVVRANVFKVTHSKGALDIASCFSRTDS</sequence>
<evidence type="ECO:0000313" key="3">
    <source>
        <dbReference type="Proteomes" id="UP000006853"/>
    </source>
</evidence>
<organism evidence="2 3">
    <name type="scientific">Komagataella phaffii (strain ATCC 76273 / CBS 7435 / CECT 11047 / NRRL Y-11430 / Wegner 21-1)</name>
    <name type="common">Yeast</name>
    <name type="synonym">Pichia pastoris</name>
    <dbReference type="NCBI Taxonomy" id="981350"/>
    <lineage>
        <taxon>Eukaryota</taxon>
        <taxon>Fungi</taxon>
        <taxon>Dikarya</taxon>
        <taxon>Ascomycota</taxon>
        <taxon>Saccharomycotina</taxon>
        <taxon>Pichiomycetes</taxon>
        <taxon>Pichiales</taxon>
        <taxon>Pichiaceae</taxon>
        <taxon>Komagataella</taxon>
    </lineage>
</organism>
<gene>
    <name evidence="2" type="primary">MRP17</name>
    <name evidence="2" type="ordered locus">PP7435_Chr3-1281</name>
</gene>
<dbReference type="Gene3D" id="3.30.70.60">
    <property type="match status" value="1"/>
</dbReference>
<dbReference type="GO" id="GO:0006412">
    <property type="term" value="P:translation"/>
    <property type="evidence" value="ECO:0007669"/>
    <property type="project" value="InterPro"/>
</dbReference>
<keyword evidence="2" id="KW-0689">Ribosomal protein</keyword>
<name>A0A1G4KQ52_KOMPC</name>
<dbReference type="CDD" id="cd15465">
    <property type="entry name" value="bS6_mito"/>
    <property type="match status" value="1"/>
</dbReference>
<reference evidence="2 3" key="1">
    <citation type="journal article" date="2011" name="J. Biotechnol.">
        <title>High-quality genome sequence of Pichia pastoris CBS7435.</title>
        <authorList>
            <person name="Kuberl A."/>
            <person name="Schneider J."/>
            <person name="Thallinger G.G."/>
            <person name="Anderl I."/>
            <person name="Wibberg D."/>
            <person name="Hajek T."/>
            <person name="Jaenicke S."/>
            <person name="Brinkrolf K."/>
            <person name="Goesmann A."/>
            <person name="Szczepanowski R."/>
            <person name="Puhler A."/>
            <person name="Schwab H."/>
            <person name="Glieder A."/>
            <person name="Pichler H."/>
        </authorList>
    </citation>
    <scope>NUCLEOTIDE SEQUENCE [LARGE SCALE GENOMIC DNA]</scope>
    <source>
        <strain evidence="3">ATCC 76273 / CBS 7435 / CECT 11047 / NRRL Y-11430 / Wegner 21-1</strain>
    </source>
</reference>
<keyword evidence="3" id="KW-1185">Reference proteome</keyword>
<dbReference type="Pfam" id="PF01250">
    <property type="entry name" value="Ribosomal_S6"/>
    <property type="match status" value="1"/>
</dbReference>
<dbReference type="InterPro" id="IPR014717">
    <property type="entry name" value="Transl_elong_EF1B/ribsomal_bS6"/>
</dbReference>
<dbReference type="AlphaFoldDB" id="A0A1G4KQ52"/>
<dbReference type="SUPFAM" id="SSF54995">
    <property type="entry name" value="Ribosomal protein S6"/>
    <property type="match status" value="1"/>
</dbReference>
<reference evidence="2 3" key="2">
    <citation type="journal article" date="2016" name="FEMS Yeast Res.">
        <title>Curation of the genome annotation of Pichia pastoris (Komagataella phaffii) CBS7435 from gene level to protein function.</title>
        <authorList>
            <person name="Valli M."/>
            <person name="Tatto N.E."/>
            <person name="Peymann A."/>
            <person name="Gruber C."/>
            <person name="Landes N."/>
            <person name="Ekker H."/>
            <person name="Thallinger G.G."/>
            <person name="Mattanovich D."/>
            <person name="Gasser B."/>
            <person name="Graf A.B."/>
        </authorList>
    </citation>
    <scope>GENOME REANNOTATION</scope>
    <source>
        <strain evidence="2 3">ATCC 76273 / CBS 7435 / CECT 11047 / NRRL Y-11430 / Wegner 21-1</strain>
    </source>
</reference>
<accession>A0A1G4KQ52</accession>
<comment type="similarity">
    <text evidence="1">Belongs to the bacterial ribosomal protein bS6 family.</text>
</comment>
<dbReference type="Proteomes" id="UP000006853">
    <property type="component" value="Chromosome 3"/>
</dbReference>
<dbReference type="InterPro" id="IPR035980">
    <property type="entry name" value="Ribosomal_bS6_sf"/>
</dbReference>
<keyword evidence="2" id="KW-0687">Ribonucleoprotein</keyword>
<dbReference type="GO" id="GO:0003735">
    <property type="term" value="F:structural constituent of ribosome"/>
    <property type="evidence" value="ECO:0007669"/>
    <property type="project" value="InterPro"/>
</dbReference>
<evidence type="ECO:0000256" key="1">
    <source>
        <dbReference type="ARBA" id="ARBA00009512"/>
    </source>
</evidence>
<dbReference type="GO" id="GO:0019843">
    <property type="term" value="F:rRNA binding"/>
    <property type="evidence" value="ECO:0007669"/>
    <property type="project" value="InterPro"/>
</dbReference>
<evidence type="ECO:0000313" key="2">
    <source>
        <dbReference type="EMBL" id="SCV12135.1"/>
    </source>
</evidence>
<protein>
    <submittedName>
        <fullName evidence="2">37S ribosomal protein, mitochondrial</fullName>
    </submittedName>
</protein>
<dbReference type="EMBL" id="FR839630">
    <property type="protein sequence ID" value="SCV12135.1"/>
    <property type="molecule type" value="Genomic_DNA"/>
</dbReference>
<dbReference type="InterPro" id="IPR000529">
    <property type="entry name" value="Ribosomal_bS6"/>
</dbReference>